<feature type="domain" description="Peptidase M12B" evidence="4">
    <location>
        <begin position="253"/>
        <end position="455"/>
    </location>
</feature>
<keyword evidence="6" id="KW-1185">Reference proteome</keyword>
<keyword evidence="3" id="KW-0732">Signal</keyword>
<dbReference type="PANTHER" id="PTHR11905">
    <property type="entry name" value="ADAM A DISINTEGRIN AND METALLOPROTEASE DOMAIN"/>
    <property type="match status" value="1"/>
</dbReference>
<feature type="region of interest" description="Disordered" evidence="2">
    <location>
        <begin position="205"/>
        <end position="247"/>
    </location>
</feature>
<evidence type="ECO:0000313" key="5">
    <source>
        <dbReference type="EMBL" id="KAK7101297.1"/>
    </source>
</evidence>
<evidence type="ECO:0000259" key="4">
    <source>
        <dbReference type="PROSITE" id="PS50215"/>
    </source>
</evidence>
<feature type="region of interest" description="Disordered" evidence="2">
    <location>
        <begin position="54"/>
        <end position="77"/>
    </location>
</feature>
<feature type="binding site" evidence="1">
    <location>
        <position position="406"/>
    </location>
    <ligand>
        <name>Zn(2+)</name>
        <dbReference type="ChEBI" id="CHEBI:29105"/>
        <note>catalytic</note>
    </ligand>
</feature>
<dbReference type="Gene3D" id="3.40.390.10">
    <property type="entry name" value="Collagenase (Catalytic Domain)"/>
    <property type="match status" value="1"/>
</dbReference>
<dbReference type="GO" id="GO:0006508">
    <property type="term" value="P:proteolysis"/>
    <property type="evidence" value="ECO:0007669"/>
    <property type="project" value="InterPro"/>
</dbReference>
<feature type="active site" evidence="1">
    <location>
        <position position="397"/>
    </location>
</feature>
<dbReference type="Pfam" id="PF13688">
    <property type="entry name" value="Reprolysin_5"/>
    <property type="match status" value="1"/>
</dbReference>
<dbReference type="PROSITE" id="PS50215">
    <property type="entry name" value="ADAM_MEPRO"/>
    <property type="match status" value="1"/>
</dbReference>
<comment type="caution">
    <text evidence="5">The sequence shown here is derived from an EMBL/GenBank/DDBJ whole genome shotgun (WGS) entry which is preliminary data.</text>
</comment>
<feature type="compositionally biased region" description="Acidic residues" evidence="2">
    <location>
        <begin position="205"/>
        <end position="241"/>
    </location>
</feature>
<dbReference type="InterPro" id="IPR001590">
    <property type="entry name" value="Peptidase_M12B"/>
</dbReference>
<dbReference type="SUPFAM" id="SSF55486">
    <property type="entry name" value="Metalloproteases ('zincins'), catalytic domain"/>
    <property type="match status" value="1"/>
</dbReference>
<keyword evidence="1" id="KW-0479">Metal-binding</keyword>
<feature type="chain" id="PRO_5042910550" description="Peptidase M12B domain-containing protein" evidence="3">
    <location>
        <begin position="17"/>
        <end position="463"/>
    </location>
</feature>
<dbReference type="PANTHER" id="PTHR11905:SF159">
    <property type="entry name" value="ADAM METALLOPROTEASE"/>
    <property type="match status" value="1"/>
</dbReference>
<accession>A0AAN9GAT9</accession>
<keyword evidence="1" id="KW-0862">Zinc</keyword>
<dbReference type="InterPro" id="IPR024079">
    <property type="entry name" value="MetalloPept_cat_dom_sf"/>
</dbReference>
<dbReference type="GO" id="GO:0004222">
    <property type="term" value="F:metalloendopeptidase activity"/>
    <property type="evidence" value="ECO:0007669"/>
    <property type="project" value="InterPro"/>
</dbReference>
<dbReference type="EMBL" id="JBAMIC010000011">
    <property type="protein sequence ID" value="KAK7101297.1"/>
    <property type="molecule type" value="Genomic_DNA"/>
</dbReference>
<proteinExistence type="predicted"/>
<dbReference type="GO" id="GO:0046872">
    <property type="term" value="F:metal ion binding"/>
    <property type="evidence" value="ECO:0007669"/>
    <property type="project" value="UniProtKB-KW"/>
</dbReference>
<reference evidence="5 6" key="1">
    <citation type="submission" date="2024-02" db="EMBL/GenBank/DDBJ databases">
        <title>Chromosome-scale genome assembly of the rough periwinkle Littorina saxatilis.</title>
        <authorList>
            <person name="De Jode A."/>
            <person name="Faria R."/>
            <person name="Formenti G."/>
            <person name="Sims Y."/>
            <person name="Smith T.P."/>
            <person name="Tracey A."/>
            <person name="Wood J.M.D."/>
            <person name="Zagrodzka Z.B."/>
            <person name="Johannesson K."/>
            <person name="Butlin R.K."/>
            <person name="Leder E.H."/>
        </authorList>
    </citation>
    <scope>NUCLEOTIDE SEQUENCE [LARGE SCALE GENOMIC DNA]</scope>
    <source>
        <strain evidence="5">Snail1</strain>
        <tissue evidence="5">Muscle</tissue>
    </source>
</reference>
<feature type="binding site" evidence="1">
    <location>
        <position position="396"/>
    </location>
    <ligand>
        <name>Zn(2+)</name>
        <dbReference type="ChEBI" id="CHEBI:29105"/>
        <note>catalytic</note>
    </ligand>
</feature>
<gene>
    <name evidence="5" type="ORF">V1264_024095</name>
</gene>
<feature type="signal peptide" evidence="3">
    <location>
        <begin position="1"/>
        <end position="16"/>
    </location>
</feature>
<comment type="caution">
    <text evidence="1">Lacks conserved residue(s) required for the propagation of feature annotation.</text>
</comment>
<evidence type="ECO:0000256" key="2">
    <source>
        <dbReference type="SAM" id="MobiDB-lite"/>
    </source>
</evidence>
<organism evidence="5 6">
    <name type="scientific">Littorina saxatilis</name>
    <dbReference type="NCBI Taxonomy" id="31220"/>
    <lineage>
        <taxon>Eukaryota</taxon>
        <taxon>Metazoa</taxon>
        <taxon>Spiralia</taxon>
        <taxon>Lophotrochozoa</taxon>
        <taxon>Mollusca</taxon>
        <taxon>Gastropoda</taxon>
        <taxon>Caenogastropoda</taxon>
        <taxon>Littorinimorpha</taxon>
        <taxon>Littorinoidea</taxon>
        <taxon>Littorinidae</taxon>
        <taxon>Littorina</taxon>
    </lineage>
</organism>
<sequence length="463" mass="51635">MDSRIFILLLVPLVSGRSTELGMELPDHLQRMVRSENVAGFSLAHLHAVDTLTNEERGQSRRDIEAHGSDPSSDKHSFALHLASGERLRMTLKRRSIDTSGATLTEVTEDGKREVTQLRAADCFFSGPLEGAEGYANLAMCDGELIGSVNTEKRYYEVHTLPEDTDKRSVDDVMRVLVTWQDAAHAQEGLMAGDETMKRRTLDELEPLEEDGLQISEEEESEEESFEEDGAEIPEEEEESEDGGRRSISARTVVIEIADYVDSHYLGDIKAKMGLITTGQITNLILNKWSSAAGVLGNRKQAGWDITLRLVALEIWRKNPSWYKTKASDSLVTRMHAICGNTKHLPYDQVTIHTGNPITPKAKGRVGLSWIGGVCRRRWRCTAVRGANTNFFTELHELGHSLGLRHENKMANCASGSDPVRGFMGGNRDHLRSCYKKVLDATFTNPKKSCVHHQDNSNTVKTF</sequence>
<protein>
    <recommendedName>
        <fullName evidence="4">Peptidase M12B domain-containing protein</fullName>
    </recommendedName>
</protein>
<dbReference type="Proteomes" id="UP001374579">
    <property type="component" value="Unassembled WGS sequence"/>
</dbReference>
<feature type="binding site" evidence="1">
    <location>
        <position position="400"/>
    </location>
    <ligand>
        <name>Zn(2+)</name>
        <dbReference type="ChEBI" id="CHEBI:29105"/>
        <note>catalytic</note>
    </ligand>
</feature>
<name>A0AAN9GAT9_9CAEN</name>
<dbReference type="AlphaFoldDB" id="A0AAN9GAT9"/>
<evidence type="ECO:0000313" key="6">
    <source>
        <dbReference type="Proteomes" id="UP001374579"/>
    </source>
</evidence>
<evidence type="ECO:0000256" key="3">
    <source>
        <dbReference type="SAM" id="SignalP"/>
    </source>
</evidence>
<evidence type="ECO:0000256" key="1">
    <source>
        <dbReference type="PROSITE-ProRule" id="PRU00276"/>
    </source>
</evidence>